<dbReference type="InterPro" id="IPR006533">
    <property type="entry name" value="T6SS_Vgr_RhsGE"/>
</dbReference>
<organism evidence="2 3">
    <name type="scientific">Cupriavidus agavae</name>
    <dbReference type="NCBI Taxonomy" id="1001822"/>
    <lineage>
        <taxon>Bacteria</taxon>
        <taxon>Pseudomonadati</taxon>
        <taxon>Pseudomonadota</taxon>
        <taxon>Betaproteobacteria</taxon>
        <taxon>Burkholderiales</taxon>
        <taxon>Burkholderiaceae</taxon>
        <taxon>Cupriavidus</taxon>
    </lineage>
</organism>
<dbReference type="AlphaFoldDB" id="A0A4Q7RFK0"/>
<dbReference type="RefSeq" id="WP_328591157.1">
    <property type="nucleotide sequence ID" value="NZ_SGXM01000010.1"/>
</dbReference>
<dbReference type="Gene3D" id="4.10.220.110">
    <property type="match status" value="1"/>
</dbReference>
<evidence type="ECO:0000313" key="2">
    <source>
        <dbReference type="EMBL" id="RZT30860.1"/>
    </source>
</evidence>
<accession>A0A4Q7RFK0</accession>
<sequence length="325" mass="36497">MAVRDVGGIEAGPDTGSGATGGESTRAWLPGRQSYFLEVPGAAGASGLSVASFDAVERLGEPYRVTVRLTHPENLPRSDFLQKDASFVIDPGDGTPPRQFAGSIFRFSKTGETRDFRAYTVELCPKVARLKLVRSSRVYLDKTAPQIIESILRRHDLAGHQFAFRLRRAYPEHKFRLQYQMTDWDYVRLLMEQEGMYSYFTPGQFGAQFGDVFTVADDIDHYLYKPELRVPYRQRAGLDAGSAAVFALETHACAVPESFLVADYNPAHAFERLTAEANVARQERGNYGQPYAFGTHHLDADGAQWEAQLRHEAAMRANWHRREKA</sequence>
<dbReference type="Proteomes" id="UP000291078">
    <property type="component" value="Unassembled WGS sequence"/>
</dbReference>
<name>A0A4Q7RFK0_9BURK</name>
<dbReference type="Gene3D" id="3.55.50.10">
    <property type="entry name" value="Baseplate protein-like domains"/>
    <property type="match status" value="1"/>
</dbReference>
<evidence type="ECO:0000313" key="3">
    <source>
        <dbReference type="Proteomes" id="UP000291078"/>
    </source>
</evidence>
<comment type="caution">
    <text evidence="2">The sequence shown here is derived from an EMBL/GenBank/DDBJ whole genome shotgun (WGS) entry which is preliminary data.</text>
</comment>
<dbReference type="Pfam" id="PF05954">
    <property type="entry name" value="Phage_GPD"/>
    <property type="match status" value="1"/>
</dbReference>
<dbReference type="Gene3D" id="2.30.110.50">
    <property type="match status" value="1"/>
</dbReference>
<keyword evidence="3" id="KW-1185">Reference proteome</keyword>
<feature type="region of interest" description="Disordered" evidence="1">
    <location>
        <begin position="1"/>
        <end position="25"/>
    </location>
</feature>
<protein>
    <submittedName>
        <fullName evidence="2">Rhs element Vgr protein</fullName>
    </submittedName>
</protein>
<proteinExistence type="predicted"/>
<dbReference type="EMBL" id="SGXM01000010">
    <property type="protein sequence ID" value="RZT30860.1"/>
    <property type="molecule type" value="Genomic_DNA"/>
</dbReference>
<dbReference type="SUPFAM" id="SSF69279">
    <property type="entry name" value="Phage tail proteins"/>
    <property type="match status" value="2"/>
</dbReference>
<evidence type="ECO:0000256" key="1">
    <source>
        <dbReference type="SAM" id="MobiDB-lite"/>
    </source>
</evidence>
<gene>
    <name evidence="2" type="ORF">EV147_4708</name>
</gene>
<dbReference type="NCBIfam" id="TIGR01646">
    <property type="entry name" value="vgr_GE"/>
    <property type="match status" value="1"/>
</dbReference>
<reference evidence="2 3" key="1">
    <citation type="journal article" date="2015" name="Stand. Genomic Sci.">
        <title>Genomic Encyclopedia of Bacterial and Archaeal Type Strains, Phase III: the genomes of soil and plant-associated and newly described type strains.</title>
        <authorList>
            <person name="Whitman W.B."/>
            <person name="Woyke T."/>
            <person name="Klenk H.P."/>
            <person name="Zhou Y."/>
            <person name="Lilburn T.G."/>
            <person name="Beck B.J."/>
            <person name="De Vos P."/>
            <person name="Vandamme P."/>
            <person name="Eisen J.A."/>
            <person name="Garrity G."/>
            <person name="Hugenholtz P."/>
            <person name="Kyrpides N.C."/>
        </authorList>
    </citation>
    <scope>NUCLEOTIDE SEQUENCE [LARGE SCALE GENOMIC DNA]</scope>
    <source>
        <strain evidence="2 3">ASC-9842</strain>
    </source>
</reference>